<keyword evidence="2" id="KW-1185">Reference proteome</keyword>
<dbReference type="RefSeq" id="WP_144261776.1">
    <property type="nucleotide sequence ID" value="NZ_QMDX01000004.1"/>
</dbReference>
<dbReference type="Proteomes" id="UP000319894">
    <property type="component" value="Unassembled WGS sequence"/>
</dbReference>
<dbReference type="InParanoid" id="A0A554NAB0"/>
<dbReference type="EMBL" id="QMDX01000004">
    <property type="protein sequence ID" value="TSD14328.1"/>
    <property type="molecule type" value="Genomic_DNA"/>
</dbReference>
<dbReference type="OrthoDB" id="291824at2157"/>
<organism evidence="1 2">
    <name type="scientific">Haloglomus irregulare</name>
    <dbReference type="NCBI Taxonomy" id="2234134"/>
    <lineage>
        <taxon>Archaea</taxon>
        <taxon>Methanobacteriati</taxon>
        <taxon>Methanobacteriota</taxon>
        <taxon>Stenosarchaea group</taxon>
        <taxon>Halobacteria</taxon>
        <taxon>Halobacteriales</taxon>
        <taxon>Natronomonadaceae</taxon>
        <taxon>Haloglomus</taxon>
    </lineage>
</organism>
<name>A0A554NAB0_9EURY</name>
<gene>
    <name evidence="1" type="ORF">DP107_08760</name>
</gene>
<dbReference type="AlphaFoldDB" id="A0A554NAB0"/>
<proteinExistence type="predicted"/>
<accession>A0A554NAB0</accession>
<sequence>MGEFVFQTSDDDGNSYRVRGTADVLVHEPGHSVGLYLDTYEGIDSEEVPYSEYRSVMDYDAPWPTVRYNDGEPFDDWEYIENNINTPFVAD</sequence>
<dbReference type="SUPFAM" id="SSF55486">
    <property type="entry name" value="Metalloproteases ('zincins'), catalytic domain"/>
    <property type="match status" value="1"/>
</dbReference>
<evidence type="ECO:0000313" key="2">
    <source>
        <dbReference type="Proteomes" id="UP000319894"/>
    </source>
</evidence>
<protein>
    <submittedName>
        <fullName evidence="1">Uncharacterized protein</fullName>
    </submittedName>
</protein>
<evidence type="ECO:0000313" key="1">
    <source>
        <dbReference type="EMBL" id="TSD14328.1"/>
    </source>
</evidence>
<comment type="caution">
    <text evidence="1">The sequence shown here is derived from an EMBL/GenBank/DDBJ whole genome shotgun (WGS) entry which is preliminary data.</text>
</comment>
<reference evidence="1 2" key="1">
    <citation type="submission" date="2018-06" db="EMBL/GenBank/DDBJ databases">
        <title>Natronomonas sp. F16-60 a new haloarchaeon isolated from a solar saltern of Isla Cristina, Huelva, Spain.</title>
        <authorList>
            <person name="Duran-Viseras A."/>
            <person name="Sanchez-Porro C."/>
            <person name="Ventosa A."/>
        </authorList>
    </citation>
    <scope>NUCLEOTIDE SEQUENCE [LARGE SCALE GENOMIC DNA]</scope>
    <source>
        <strain evidence="1 2">F16-60</strain>
    </source>
</reference>